<protein>
    <recommendedName>
        <fullName evidence="2">PII-uridylyltransferase/Glutamine-synthetase adenylyltransferase domain-containing protein</fullName>
    </recommendedName>
</protein>
<proteinExistence type="predicted"/>
<dbReference type="GO" id="GO:0016779">
    <property type="term" value="F:nucleotidyltransferase activity"/>
    <property type="evidence" value="ECO:0007669"/>
    <property type="project" value="InterPro"/>
</dbReference>
<evidence type="ECO:0000259" key="2">
    <source>
        <dbReference type="Pfam" id="PF08335"/>
    </source>
</evidence>
<comment type="caution">
    <text evidence="3">The sequence shown here is derived from an EMBL/GenBank/DDBJ whole genome shotgun (WGS) entry which is preliminary data.</text>
</comment>
<reference evidence="3" key="1">
    <citation type="journal article" date="2014" name="Front. Microbiol.">
        <title>High frequency of phylogenetically diverse reductive dehalogenase-homologous genes in deep subseafloor sedimentary metagenomes.</title>
        <authorList>
            <person name="Kawai M."/>
            <person name="Futagami T."/>
            <person name="Toyoda A."/>
            <person name="Takaki Y."/>
            <person name="Nishi S."/>
            <person name="Hori S."/>
            <person name="Arai W."/>
            <person name="Tsubouchi T."/>
            <person name="Morono Y."/>
            <person name="Uchiyama I."/>
            <person name="Ito T."/>
            <person name="Fujiyama A."/>
            <person name="Inagaki F."/>
            <person name="Takami H."/>
        </authorList>
    </citation>
    <scope>NUCLEOTIDE SEQUENCE</scope>
    <source>
        <strain evidence="3">Expedition CK06-06</strain>
    </source>
</reference>
<evidence type="ECO:0000313" key="3">
    <source>
        <dbReference type="EMBL" id="GAH04571.1"/>
    </source>
</evidence>
<feature type="non-terminal residue" evidence="3">
    <location>
        <position position="1"/>
    </location>
</feature>
<organism evidence="3">
    <name type="scientific">marine sediment metagenome</name>
    <dbReference type="NCBI Taxonomy" id="412755"/>
    <lineage>
        <taxon>unclassified sequences</taxon>
        <taxon>metagenomes</taxon>
        <taxon>ecological metagenomes</taxon>
    </lineage>
</organism>
<dbReference type="Pfam" id="PF08335">
    <property type="entry name" value="GlnD_UR_UTase"/>
    <property type="match status" value="1"/>
</dbReference>
<name>X1C918_9ZZZZ</name>
<dbReference type="InterPro" id="IPR013546">
    <property type="entry name" value="PII_UdlTrfase/GS_AdlTrfase"/>
</dbReference>
<evidence type="ECO:0000256" key="1">
    <source>
        <dbReference type="ARBA" id="ARBA00022679"/>
    </source>
</evidence>
<keyword evidence="1" id="KW-0808">Transferase</keyword>
<dbReference type="EMBL" id="BART01023183">
    <property type="protein sequence ID" value="GAH04571.1"/>
    <property type="molecule type" value="Genomic_DNA"/>
</dbReference>
<gene>
    <name evidence="3" type="ORF">S01H4_42245</name>
</gene>
<accession>X1C918</accession>
<feature type="domain" description="PII-uridylyltransferase/Glutamine-synthetase adenylyltransferase" evidence="2">
    <location>
        <begin position="146"/>
        <end position="255"/>
    </location>
</feature>
<dbReference type="AlphaFoldDB" id="X1C918"/>
<sequence length="286" mass="33545">KADQDDIDVGIIDDGTKDRERFNRAIASISQEMLKFAISFHFHLSEHIGCQHYSASIDEYKKVLKHEIRDFVIINEMLSGAIIIGSEKIFEKYQKEIIDRYFYHPQGDNRYNEGYLRGILGEVSSLLARPISSTYISFKEDALRVIKSIISAKKTVFNIEKVNCWDIIDDLKTRDTKMYHEYNALERSLTFFEIFRYIYQLFVTQDEEVILEDASLKNIRRVARVLGYSDIGKCRAEEYLLMHYYEHIQNIRSIVPVLLNDIKRHLESNSIFVPMFKLGYQGNIAQ</sequence>
<feature type="non-terminal residue" evidence="3">
    <location>
        <position position="286"/>
    </location>
</feature>